<organism evidence="2 3">
    <name type="scientific">Kitasatospora atroaurantiaca</name>
    <dbReference type="NCBI Taxonomy" id="285545"/>
    <lineage>
        <taxon>Bacteria</taxon>
        <taxon>Bacillati</taxon>
        <taxon>Actinomycetota</taxon>
        <taxon>Actinomycetes</taxon>
        <taxon>Kitasatosporales</taxon>
        <taxon>Streptomycetaceae</taxon>
        <taxon>Kitasatospora</taxon>
    </lineage>
</organism>
<name>A0A561EZN9_9ACTN</name>
<evidence type="ECO:0000256" key="1">
    <source>
        <dbReference type="SAM" id="MobiDB-lite"/>
    </source>
</evidence>
<dbReference type="Proteomes" id="UP000318416">
    <property type="component" value="Unassembled WGS sequence"/>
</dbReference>
<dbReference type="EMBL" id="VIVR01000001">
    <property type="protein sequence ID" value="TWE21070.1"/>
    <property type="molecule type" value="Genomic_DNA"/>
</dbReference>
<feature type="compositionally biased region" description="Low complexity" evidence="1">
    <location>
        <begin position="112"/>
        <end position="128"/>
    </location>
</feature>
<dbReference type="RefSeq" id="WP_145795810.1">
    <property type="nucleotide sequence ID" value="NZ_BAAABR010000047.1"/>
</dbReference>
<accession>A0A561EZN9</accession>
<reference evidence="2 3" key="1">
    <citation type="submission" date="2019-06" db="EMBL/GenBank/DDBJ databases">
        <title>Sequencing the genomes of 1000 actinobacteria strains.</title>
        <authorList>
            <person name="Klenk H.-P."/>
        </authorList>
    </citation>
    <scope>NUCLEOTIDE SEQUENCE [LARGE SCALE GENOMIC DNA]</scope>
    <source>
        <strain evidence="2 3">DSM 41649</strain>
    </source>
</reference>
<keyword evidence="3" id="KW-1185">Reference proteome</keyword>
<feature type="compositionally biased region" description="Pro residues" evidence="1">
    <location>
        <begin position="129"/>
        <end position="138"/>
    </location>
</feature>
<dbReference type="OrthoDB" id="530515at2"/>
<feature type="compositionally biased region" description="Low complexity" evidence="1">
    <location>
        <begin position="139"/>
        <end position="179"/>
    </location>
</feature>
<dbReference type="AlphaFoldDB" id="A0A561EZN9"/>
<proteinExistence type="predicted"/>
<comment type="caution">
    <text evidence="2">The sequence shown here is derived from an EMBL/GenBank/DDBJ whole genome shotgun (WGS) entry which is preliminary data.</text>
</comment>
<feature type="region of interest" description="Disordered" evidence="1">
    <location>
        <begin position="112"/>
        <end position="186"/>
    </location>
</feature>
<gene>
    <name evidence="2" type="ORF">FB465_6237</name>
</gene>
<sequence length="186" mass="19111">MAELMVDGDELVVRLSRREKLAAGHGDVRVPLTAVKQVTVQPDAWRALRGKRRRGLLVPGVLCLGVWRHSDGQDFVAVRMRRGGVVLADLRGGGPFTRIAVSAAEPQATAAAVRTAATANSSGSAPEPISAPPRPEAPAPVAASAPASAPEGRSGRDAWAAPDTGPGPTGPAGTDGSAARFSRSSW</sequence>
<protein>
    <submittedName>
        <fullName evidence="2">Uncharacterized protein</fullName>
    </submittedName>
</protein>
<evidence type="ECO:0000313" key="3">
    <source>
        <dbReference type="Proteomes" id="UP000318416"/>
    </source>
</evidence>
<evidence type="ECO:0000313" key="2">
    <source>
        <dbReference type="EMBL" id="TWE21070.1"/>
    </source>
</evidence>